<gene>
    <name evidence="1" type="ORF">LCGC14_3163170</name>
</gene>
<dbReference type="AlphaFoldDB" id="A0A0F8YF17"/>
<name>A0A0F8YF17_9ZZZZ</name>
<evidence type="ECO:0008006" key="2">
    <source>
        <dbReference type="Google" id="ProtNLM"/>
    </source>
</evidence>
<reference evidence="1" key="1">
    <citation type="journal article" date="2015" name="Nature">
        <title>Complex archaea that bridge the gap between prokaryotes and eukaryotes.</title>
        <authorList>
            <person name="Spang A."/>
            <person name="Saw J.H."/>
            <person name="Jorgensen S.L."/>
            <person name="Zaremba-Niedzwiedzka K."/>
            <person name="Martijn J."/>
            <person name="Lind A.E."/>
            <person name="van Eijk R."/>
            <person name="Schleper C."/>
            <person name="Guy L."/>
            <person name="Ettema T.J."/>
        </authorList>
    </citation>
    <scope>NUCLEOTIDE SEQUENCE</scope>
</reference>
<accession>A0A0F8YF17</accession>
<dbReference type="Gene3D" id="3.40.50.720">
    <property type="entry name" value="NAD(P)-binding Rossmann-like Domain"/>
    <property type="match status" value="1"/>
</dbReference>
<evidence type="ECO:0000313" key="1">
    <source>
        <dbReference type="EMBL" id="KKK46646.1"/>
    </source>
</evidence>
<proteinExistence type="predicted"/>
<comment type="caution">
    <text evidence="1">The sequence shown here is derived from an EMBL/GenBank/DDBJ whole genome shotgun (WGS) entry which is preliminary data.</text>
</comment>
<organism evidence="1">
    <name type="scientific">marine sediment metagenome</name>
    <dbReference type="NCBI Taxonomy" id="412755"/>
    <lineage>
        <taxon>unclassified sequences</taxon>
        <taxon>metagenomes</taxon>
        <taxon>ecological metagenomes</taxon>
    </lineage>
</organism>
<protein>
    <recommendedName>
        <fullName evidence="2">Gfo/Idh/MocA-like oxidoreductase N-terminal domain-containing protein</fullName>
    </recommendedName>
</protein>
<dbReference type="EMBL" id="LAZR01069975">
    <property type="protein sequence ID" value="KKK46646.1"/>
    <property type="molecule type" value="Genomic_DNA"/>
</dbReference>
<sequence>MIGIGIIGVGYWGKNHVTNYKSLLLEKKIDYLKICDTDEKELKRSLKLIQ</sequence>